<dbReference type="RefSeq" id="WP_057979152.1">
    <property type="nucleotide sequence ID" value="NZ_LKHP01000011.1"/>
</dbReference>
<feature type="transmembrane region" description="Helical" evidence="1">
    <location>
        <begin position="111"/>
        <end position="131"/>
    </location>
</feature>
<dbReference type="AlphaFoldDB" id="A0A0R3JS60"/>
<proteinExistence type="predicted"/>
<accession>A0A0R3JS60</accession>
<keyword evidence="1" id="KW-1133">Transmembrane helix</keyword>
<evidence type="ECO:0008006" key="4">
    <source>
        <dbReference type="Google" id="ProtNLM"/>
    </source>
</evidence>
<evidence type="ECO:0000313" key="2">
    <source>
        <dbReference type="EMBL" id="KRQ86313.1"/>
    </source>
</evidence>
<sequence length="136" mass="15649">MKEQKKKYIINGFKKSIIYALITCFALSVIAALIAFAKKGDMLKYIFYTLYGFGIFASILSVPQLFKKDEDPKIAMLRRKSPLYGFYNLFSNPYAEAAEAESLEEFQGEGFWNGLFIVLYSIIILSIGMLIERIYY</sequence>
<dbReference type="OrthoDB" id="1955347at2"/>
<feature type="transmembrane region" description="Helical" evidence="1">
    <location>
        <begin position="16"/>
        <end position="36"/>
    </location>
</feature>
<organism evidence="2 3">
    <name type="scientific">Caloramator mitchellensis</name>
    <dbReference type="NCBI Taxonomy" id="908809"/>
    <lineage>
        <taxon>Bacteria</taxon>
        <taxon>Bacillati</taxon>
        <taxon>Bacillota</taxon>
        <taxon>Clostridia</taxon>
        <taxon>Eubacteriales</taxon>
        <taxon>Clostridiaceae</taxon>
        <taxon>Caloramator</taxon>
    </lineage>
</organism>
<keyword evidence="3" id="KW-1185">Reference proteome</keyword>
<keyword evidence="1" id="KW-0472">Membrane</keyword>
<evidence type="ECO:0000313" key="3">
    <source>
        <dbReference type="Proteomes" id="UP000052015"/>
    </source>
</evidence>
<keyword evidence="1" id="KW-0812">Transmembrane</keyword>
<dbReference type="EMBL" id="LKHP01000011">
    <property type="protein sequence ID" value="KRQ86313.1"/>
    <property type="molecule type" value="Genomic_DNA"/>
</dbReference>
<evidence type="ECO:0000256" key="1">
    <source>
        <dbReference type="SAM" id="Phobius"/>
    </source>
</evidence>
<gene>
    <name evidence="2" type="ORF">ABG79_01825</name>
</gene>
<name>A0A0R3JS60_CALMK</name>
<dbReference type="Proteomes" id="UP000052015">
    <property type="component" value="Unassembled WGS sequence"/>
</dbReference>
<protein>
    <recommendedName>
        <fullName evidence="4">DUF3899 domain-containing protein</fullName>
    </recommendedName>
</protein>
<feature type="transmembrane region" description="Helical" evidence="1">
    <location>
        <begin position="45"/>
        <end position="66"/>
    </location>
</feature>
<comment type="caution">
    <text evidence="2">The sequence shown here is derived from an EMBL/GenBank/DDBJ whole genome shotgun (WGS) entry which is preliminary data.</text>
</comment>
<dbReference type="STRING" id="908809.ABG79_01825"/>
<reference evidence="2 3" key="1">
    <citation type="submission" date="2015-09" db="EMBL/GenBank/DDBJ databases">
        <title>Draft genome sequence of a Caloramator mitchellensis, a moderate thermophile from the Great Artesian Basin of Australia.</title>
        <authorList>
            <person name="Patel B.K."/>
        </authorList>
    </citation>
    <scope>NUCLEOTIDE SEQUENCE [LARGE SCALE GENOMIC DNA]</scope>
    <source>
        <strain evidence="2 3">VF08</strain>
    </source>
</reference>